<dbReference type="EMBL" id="JAVDSG010000001">
    <property type="protein sequence ID" value="MDR6593864.1"/>
    <property type="molecule type" value="Genomic_DNA"/>
</dbReference>
<feature type="domain" description="TIR" evidence="1">
    <location>
        <begin position="3"/>
        <end position="115"/>
    </location>
</feature>
<dbReference type="SUPFAM" id="SSF52200">
    <property type="entry name" value="Toll/Interleukin receptor TIR domain"/>
    <property type="match status" value="1"/>
</dbReference>
<protein>
    <recommendedName>
        <fullName evidence="1">TIR domain-containing protein</fullName>
    </recommendedName>
</protein>
<proteinExistence type="predicted"/>
<name>A0ABU1PVE3_9PSEU</name>
<evidence type="ECO:0000313" key="3">
    <source>
        <dbReference type="Proteomes" id="UP001268819"/>
    </source>
</evidence>
<dbReference type="RefSeq" id="WP_310306848.1">
    <property type="nucleotide sequence ID" value="NZ_BAAAXB010000001.1"/>
</dbReference>
<organism evidence="2 3">
    <name type="scientific">Saccharothrix longispora</name>
    <dbReference type="NCBI Taxonomy" id="33920"/>
    <lineage>
        <taxon>Bacteria</taxon>
        <taxon>Bacillati</taxon>
        <taxon>Actinomycetota</taxon>
        <taxon>Actinomycetes</taxon>
        <taxon>Pseudonocardiales</taxon>
        <taxon>Pseudonocardiaceae</taxon>
        <taxon>Saccharothrix</taxon>
    </lineage>
</organism>
<reference evidence="2 3" key="1">
    <citation type="submission" date="2023-07" db="EMBL/GenBank/DDBJ databases">
        <title>Sequencing the genomes of 1000 actinobacteria strains.</title>
        <authorList>
            <person name="Klenk H.-P."/>
        </authorList>
    </citation>
    <scope>NUCLEOTIDE SEQUENCE [LARGE SCALE GENOMIC DNA]</scope>
    <source>
        <strain evidence="2 3">DSM 43749</strain>
    </source>
</reference>
<sequence>MKVFISWSGDAERQFARFLHAWLPLVIQTAKPWMSEVDIARGSHAMRGLGDQLDQVAFGIVVLSAANQHSPWINFEAGAVSKSVTEASLVPLLLNLPKTDVVGPLAQFQAVDAASKAEVLQLVEAINARLPEPLSALAHFVDREWSAFEAAVRTFRDARPEAGQRRTDRELLDEVLLAVRELGRDGAPGRHTTNQVVNIESGPVHVHLRDPGTTEINFPQPEHGQE</sequence>
<gene>
    <name evidence="2" type="ORF">J2S66_002248</name>
</gene>
<dbReference type="Pfam" id="PF13676">
    <property type="entry name" value="TIR_2"/>
    <property type="match status" value="1"/>
</dbReference>
<accession>A0ABU1PVE3</accession>
<evidence type="ECO:0000259" key="1">
    <source>
        <dbReference type="Pfam" id="PF13676"/>
    </source>
</evidence>
<dbReference type="Gene3D" id="3.40.50.10140">
    <property type="entry name" value="Toll/interleukin-1 receptor homology (TIR) domain"/>
    <property type="match status" value="1"/>
</dbReference>
<keyword evidence="3" id="KW-1185">Reference proteome</keyword>
<dbReference type="InterPro" id="IPR035897">
    <property type="entry name" value="Toll_tir_struct_dom_sf"/>
</dbReference>
<comment type="caution">
    <text evidence="2">The sequence shown here is derived from an EMBL/GenBank/DDBJ whole genome shotgun (WGS) entry which is preliminary data.</text>
</comment>
<evidence type="ECO:0000313" key="2">
    <source>
        <dbReference type="EMBL" id="MDR6593864.1"/>
    </source>
</evidence>
<dbReference type="Proteomes" id="UP001268819">
    <property type="component" value="Unassembled WGS sequence"/>
</dbReference>
<dbReference type="InterPro" id="IPR000157">
    <property type="entry name" value="TIR_dom"/>
</dbReference>